<evidence type="ECO:0000313" key="1">
    <source>
        <dbReference type="EMBL" id="EOD78226.1"/>
    </source>
</evidence>
<name>R1IBT8_9GAMM</name>
<gene>
    <name evidence="1" type="ORF">D515_03008</name>
</gene>
<comment type="caution">
    <text evidence="1">The sequence shown here is derived from an EMBL/GenBank/DDBJ whole genome shotgun (WGS) entry which is preliminary data.</text>
</comment>
<dbReference type="EMBL" id="ANFM02000034">
    <property type="protein sequence ID" value="EOD78226.1"/>
    <property type="molecule type" value="Genomic_DNA"/>
</dbReference>
<reference evidence="1 2" key="1">
    <citation type="journal article" date="2014" name="PLoS ONE">
        <title>Grimontia indica AK16(T), sp. nov., Isolated from a Seawater Sample Reports the Presence of Pathogenic Genes Similar to Vibrio Genus.</title>
        <authorList>
            <person name="Singh A."/>
            <person name="Vaidya B."/>
            <person name="Khatri I."/>
            <person name="Srinivas T.N."/>
            <person name="Subramanian S."/>
            <person name="Korpole S."/>
            <person name="Pinnaka A.K."/>
        </authorList>
    </citation>
    <scope>NUCLEOTIDE SEQUENCE [LARGE SCALE GENOMIC DNA]</scope>
    <source>
        <strain evidence="1 2">AK16</strain>
    </source>
</reference>
<evidence type="ECO:0000313" key="2">
    <source>
        <dbReference type="Proteomes" id="UP000011223"/>
    </source>
</evidence>
<keyword evidence="2" id="KW-1185">Reference proteome</keyword>
<protein>
    <submittedName>
        <fullName evidence="1">Uncharacterized protein</fullName>
    </submittedName>
</protein>
<dbReference type="Proteomes" id="UP000011223">
    <property type="component" value="Unassembled WGS sequence"/>
</dbReference>
<accession>R1IBT8</accession>
<dbReference type="AlphaFoldDB" id="R1IBT8"/>
<organism evidence="1 2">
    <name type="scientific">Grimontia indica</name>
    <dbReference type="NCBI Taxonomy" id="1056512"/>
    <lineage>
        <taxon>Bacteria</taxon>
        <taxon>Pseudomonadati</taxon>
        <taxon>Pseudomonadota</taxon>
        <taxon>Gammaproteobacteria</taxon>
        <taxon>Vibrionales</taxon>
        <taxon>Vibrionaceae</taxon>
        <taxon>Grimontia</taxon>
    </lineage>
</organism>
<sequence length="37" mass="4301">MRISTKYPGKKLLKIYAILARWVISGLKGETRLILRN</sequence>
<proteinExistence type="predicted"/>